<dbReference type="EMBL" id="CP071444">
    <property type="protein sequence ID" value="QSX07806.1"/>
    <property type="molecule type" value="Genomic_DNA"/>
</dbReference>
<evidence type="ECO:0000256" key="5">
    <source>
        <dbReference type="ARBA" id="ARBA00022598"/>
    </source>
</evidence>
<feature type="domain" description="ATP-grasp" evidence="14">
    <location>
        <begin position="122"/>
        <end position="319"/>
    </location>
</feature>
<dbReference type="InterPro" id="IPR005482">
    <property type="entry name" value="Biotin_COase_C"/>
</dbReference>
<evidence type="ECO:0000256" key="8">
    <source>
        <dbReference type="ARBA" id="ARBA00022840"/>
    </source>
</evidence>
<proteinExistence type="predicted"/>
<dbReference type="EC" id="6.3.4.14" evidence="4 13"/>
<dbReference type="KEGG" id="alka:J0B03_08265"/>
<dbReference type="GO" id="GO:0005524">
    <property type="term" value="F:ATP binding"/>
    <property type="evidence" value="ECO:0007669"/>
    <property type="project" value="UniProtKB-UniRule"/>
</dbReference>
<dbReference type="InterPro" id="IPR016185">
    <property type="entry name" value="PreATP-grasp_dom_sf"/>
</dbReference>
<evidence type="ECO:0000256" key="2">
    <source>
        <dbReference type="ARBA" id="ARBA00004956"/>
    </source>
</evidence>
<dbReference type="InterPro" id="IPR005479">
    <property type="entry name" value="CPAse_ATP-bd"/>
</dbReference>
<evidence type="ECO:0000256" key="9">
    <source>
        <dbReference type="ARBA" id="ARBA00022842"/>
    </source>
</evidence>
<reference evidence="16" key="1">
    <citation type="submission" date="2021-03" db="EMBL/GenBank/DDBJ databases">
        <title>Alkalibacter marinus sp. nov., isolated from tidal flat sediment.</title>
        <authorList>
            <person name="Namirimu T."/>
            <person name="Yang J.-A."/>
            <person name="Yang S.-H."/>
            <person name="Kim Y.-J."/>
            <person name="Kwon K.K."/>
        </authorList>
    </citation>
    <scope>NUCLEOTIDE SEQUENCE</scope>
    <source>
        <strain evidence="16">ES005</strain>
    </source>
</reference>
<dbReference type="AlphaFoldDB" id="A0A974XDS4"/>
<dbReference type="FunFam" id="3.40.50.20:FF:000010">
    <property type="entry name" value="Propionyl-CoA carboxylase subunit alpha"/>
    <property type="match status" value="1"/>
</dbReference>
<dbReference type="GO" id="GO:0006633">
    <property type="term" value="P:fatty acid biosynthetic process"/>
    <property type="evidence" value="ECO:0007669"/>
    <property type="project" value="UniProtKB-KW"/>
</dbReference>
<dbReference type="InterPro" id="IPR011764">
    <property type="entry name" value="Biotin_carboxylation_dom"/>
</dbReference>
<evidence type="ECO:0000256" key="1">
    <source>
        <dbReference type="ARBA" id="ARBA00003761"/>
    </source>
</evidence>
<organism evidence="16 17">
    <name type="scientific">Alkalibacter rhizosphaerae</name>
    <dbReference type="NCBI Taxonomy" id="2815577"/>
    <lineage>
        <taxon>Bacteria</taxon>
        <taxon>Bacillati</taxon>
        <taxon>Bacillota</taxon>
        <taxon>Clostridia</taxon>
        <taxon>Eubacteriales</taxon>
        <taxon>Eubacteriaceae</taxon>
        <taxon>Alkalibacter</taxon>
    </lineage>
</organism>
<evidence type="ECO:0000256" key="3">
    <source>
        <dbReference type="ARBA" id="ARBA00011750"/>
    </source>
</evidence>
<keyword evidence="10 13" id="KW-0092">Biotin</keyword>
<keyword evidence="13" id="KW-0444">Lipid biosynthesis</keyword>
<dbReference type="FunFam" id="3.30.1490.20:FF:000018">
    <property type="entry name" value="Biotin carboxylase"/>
    <property type="match status" value="1"/>
</dbReference>
<dbReference type="Pfam" id="PF02786">
    <property type="entry name" value="CPSase_L_D2"/>
    <property type="match status" value="1"/>
</dbReference>
<dbReference type="SUPFAM" id="SSF52440">
    <property type="entry name" value="PreATP-grasp domain"/>
    <property type="match status" value="1"/>
</dbReference>
<dbReference type="GO" id="GO:0004075">
    <property type="term" value="F:biotin carboxylase activity"/>
    <property type="evidence" value="ECO:0007669"/>
    <property type="project" value="UniProtKB-EC"/>
</dbReference>
<dbReference type="RefSeq" id="WP_207299148.1">
    <property type="nucleotide sequence ID" value="NZ_CP071444.1"/>
</dbReference>
<dbReference type="Pfam" id="PF00289">
    <property type="entry name" value="Biotin_carb_N"/>
    <property type="match status" value="1"/>
</dbReference>
<dbReference type="SUPFAM" id="SSF51246">
    <property type="entry name" value="Rudiment single hybrid motif"/>
    <property type="match status" value="1"/>
</dbReference>
<dbReference type="Pfam" id="PF02785">
    <property type="entry name" value="Biotin_carb_C"/>
    <property type="match status" value="1"/>
</dbReference>
<keyword evidence="13" id="KW-0275">Fatty acid biosynthesis</keyword>
<dbReference type="FunFam" id="3.30.470.20:FF:000028">
    <property type="entry name" value="Methylcrotonoyl-CoA carboxylase subunit alpha, mitochondrial"/>
    <property type="match status" value="1"/>
</dbReference>
<dbReference type="Proteomes" id="UP000663499">
    <property type="component" value="Chromosome"/>
</dbReference>
<dbReference type="InterPro" id="IPR051602">
    <property type="entry name" value="ACC_Biotin_Carboxylase"/>
</dbReference>
<dbReference type="PROSITE" id="PS50975">
    <property type="entry name" value="ATP_GRASP"/>
    <property type="match status" value="1"/>
</dbReference>
<keyword evidence="7 12" id="KW-0547">Nucleotide-binding</keyword>
<dbReference type="NCBIfam" id="NF006367">
    <property type="entry name" value="PRK08591.1"/>
    <property type="match status" value="1"/>
</dbReference>
<keyword evidence="9" id="KW-0460">Magnesium</keyword>
<evidence type="ECO:0000256" key="4">
    <source>
        <dbReference type="ARBA" id="ARBA00013263"/>
    </source>
</evidence>
<dbReference type="Gene3D" id="3.30.470.20">
    <property type="entry name" value="ATP-grasp fold, B domain"/>
    <property type="match status" value="1"/>
</dbReference>
<comment type="pathway">
    <text evidence="2 13">Lipid metabolism; malonyl-CoA biosynthesis; malonyl-CoA from acetyl-CoA: step 1/1.</text>
</comment>
<keyword evidence="13" id="KW-0276">Fatty acid metabolism</keyword>
<gene>
    <name evidence="16" type="primary">accC</name>
    <name evidence="16" type="ORF">J0B03_08265</name>
</gene>
<dbReference type="PANTHER" id="PTHR48095:SF2">
    <property type="entry name" value="BIOTIN CARBOXYLASE, CHLOROPLASTIC"/>
    <property type="match status" value="1"/>
</dbReference>
<feature type="domain" description="Biotin carboxylation" evidence="15">
    <location>
        <begin position="3"/>
        <end position="448"/>
    </location>
</feature>
<dbReference type="InterPro" id="IPR005481">
    <property type="entry name" value="BC-like_N"/>
</dbReference>
<evidence type="ECO:0000259" key="14">
    <source>
        <dbReference type="PROSITE" id="PS50975"/>
    </source>
</evidence>
<dbReference type="NCBIfam" id="TIGR00514">
    <property type="entry name" value="accC"/>
    <property type="match status" value="1"/>
</dbReference>
<dbReference type="InterPro" id="IPR011054">
    <property type="entry name" value="Rudment_hybrid_motif"/>
</dbReference>
<sequence>MSSFQRILIANRGEIAVRIIRACREMNIETVAVYSTADKESLHVALADYSICIGSGSPRDSYLHLERIMSTAVSLGVDAIHPGYGFLSENSRFAKMCEECGIAFIGPSSDAILNMGNKSTARELMKNSGVPVIPGSDGLIRDLEQAYELAEGIGFPVIIKASMGGGGKGMRIVHNRDELASFFHQAKTEAQNAFGDASIYMEKYITSSRHVEFQILADKAGNTIHLFDRECSIQRNNQKMIEEAPSSCLEEEKRRQMGESAVLAAKAIGYYSAGTVEFLVDEDHNYYFIEMNTRIQVEHPTTELVTGVDLIKEQIRIAQGHSLSLTQDQVCIRGHALECRINAEDPDNAFSPSAGKIGNLHLPGGNGVRVDTHIYPGYTVPVYYDSMLCKIICLGADREEAIRKMRSALKELTVEGIKTNVTLQKRILSHPAFEQGHFDTGFVAKLIGQD</sequence>
<evidence type="ECO:0000256" key="13">
    <source>
        <dbReference type="RuleBase" id="RU365063"/>
    </source>
</evidence>
<keyword evidence="6" id="KW-0479">Metal-binding</keyword>
<evidence type="ECO:0000259" key="15">
    <source>
        <dbReference type="PROSITE" id="PS50979"/>
    </source>
</evidence>
<accession>A0A974XDS4</accession>
<dbReference type="InterPro" id="IPR011761">
    <property type="entry name" value="ATP-grasp"/>
</dbReference>
<dbReference type="PROSITE" id="PS50979">
    <property type="entry name" value="BC"/>
    <property type="match status" value="1"/>
</dbReference>
<keyword evidence="17" id="KW-1185">Reference proteome</keyword>
<evidence type="ECO:0000256" key="6">
    <source>
        <dbReference type="ARBA" id="ARBA00022723"/>
    </source>
</evidence>
<dbReference type="SUPFAM" id="SSF56059">
    <property type="entry name" value="Glutathione synthetase ATP-binding domain-like"/>
    <property type="match status" value="1"/>
</dbReference>
<dbReference type="SMART" id="SM00878">
    <property type="entry name" value="Biotin_carb_C"/>
    <property type="match status" value="1"/>
</dbReference>
<keyword evidence="5 13" id="KW-0436">Ligase</keyword>
<evidence type="ECO:0000313" key="16">
    <source>
        <dbReference type="EMBL" id="QSX07806.1"/>
    </source>
</evidence>
<protein>
    <recommendedName>
        <fullName evidence="4 13">Biotin carboxylase</fullName>
        <ecNumber evidence="4 13">6.3.4.14</ecNumber>
    </recommendedName>
    <alternativeName>
        <fullName evidence="13">Acetyl-coenzyme A carboxylase biotin carboxylase subunit A</fullName>
    </alternativeName>
</protein>
<evidence type="ECO:0000256" key="11">
    <source>
        <dbReference type="ARBA" id="ARBA00048600"/>
    </source>
</evidence>
<keyword evidence="13" id="KW-0443">Lipid metabolism</keyword>
<dbReference type="PROSITE" id="PS00866">
    <property type="entry name" value="CPSASE_1"/>
    <property type="match status" value="1"/>
</dbReference>
<dbReference type="GO" id="GO:0046872">
    <property type="term" value="F:metal ion binding"/>
    <property type="evidence" value="ECO:0007669"/>
    <property type="project" value="UniProtKB-KW"/>
</dbReference>
<evidence type="ECO:0000256" key="12">
    <source>
        <dbReference type="PROSITE-ProRule" id="PRU00409"/>
    </source>
</evidence>
<keyword evidence="8 12" id="KW-0067">ATP-binding</keyword>
<evidence type="ECO:0000313" key="17">
    <source>
        <dbReference type="Proteomes" id="UP000663499"/>
    </source>
</evidence>
<evidence type="ECO:0000256" key="7">
    <source>
        <dbReference type="ARBA" id="ARBA00022741"/>
    </source>
</evidence>
<comment type="subunit">
    <text evidence="3 13">Acetyl-CoA carboxylase is a heterohexamer of biotin carboxyl carrier protein, biotin carboxylase and the two subunits of carboxyl transferase in a 2:2 complex.</text>
</comment>
<name>A0A974XDS4_9FIRM</name>
<comment type="function">
    <text evidence="1 13">This protein is a component of the acetyl coenzyme A carboxylase complex; first, biotin carboxylase catalyzes the carboxylation of the carrier protein and then the transcarboxylase transfers the carboxyl group to form malonyl-CoA.</text>
</comment>
<evidence type="ECO:0000256" key="10">
    <source>
        <dbReference type="ARBA" id="ARBA00023267"/>
    </source>
</evidence>
<comment type="catalytic activity">
    <reaction evidence="11 13">
        <text>N(6)-biotinyl-L-lysyl-[protein] + hydrogencarbonate + ATP = N(6)-carboxybiotinyl-L-lysyl-[protein] + ADP + phosphate + H(+)</text>
        <dbReference type="Rhea" id="RHEA:13501"/>
        <dbReference type="Rhea" id="RHEA-COMP:10505"/>
        <dbReference type="Rhea" id="RHEA-COMP:10506"/>
        <dbReference type="ChEBI" id="CHEBI:15378"/>
        <dbReference type="ChEBI" id="CHEBI:17544"/>
        <dbReference type="ChEBI" id="CHEBI:30616"/>
        <dbReference type="ChEBI" id="CHEBI:43474"/>
        <dbReference type="ChEBI" id="CHEBI:83144"/>
        <dbReference type="ChEBI" id="CHEBI:83145"/>
        <dbReference type="ChEBI" id="CHEBI:456216"/>
        <dbReference type="EC" id="6.3.4.14"/>
    </reaction>
</comment>
<dbReference type="PROSITE" id="PS00867">
    <property type="entry name" value="CPSASE_2"/>
    <property type="match status" value="1"/>
</dbReference>
<dbReference type="PANTHER" id="PTHR48095">
    <property type="entry name" value="PYRUVATE CARBOXYLASE SUBUNIT A"/>
    <property type="match status" value="1"/>
</dbReference>
<dbReference type="InterPro" id="IPR004549">
    <property type="entry name" value="Acetyl_CoA_COase_biotin_COase"/>
</dbReference>